<evidence type="ECO:0000313" key="2">
    <source>
        <dbReference type="RefSeq" id="XP_045147673.1"/>
    </source>
</evidence>
<proteinExistence type="predicted"/>
<keyword evidence="1" id="KW-1185">Reference proteome</keyword>
<gene>
    <name evidence="2" type="primary">LOC105978299</name>
</gene>
<evidence type="ECO:0000313" key="1">
    <source>
        <dbReference type="Proteomes" id="UP000694863"/>
    </source>
</evidence>
<organism evidence="1 2">
    <name type="scientific">Echinops telfairi</name>
    <name type="common">Lesser hedgehog tenrec</name>
    <dbReference type="NCBI Taxonomy" id="9371"/>
    <lineage>
        <taxon>Eukaryota</taxon>
        <taxon>Metazoa</taxon>
        <taxon>Chordata</taxon>
        <taxon>Craniata</taxon>
        <taxon>Vertebrata</taxon>
        <taxon>Euteleostomi</taxon>
        <taxon>Mammalia</taxon>
        <taxon>Eutheria</taxon>
        <taxon>Afrotheria</taxon>
        <taxon>Tenrecidae</taxon>
        <taxon>Tenrecinae</taxon>
        <taxon>Echinops</taxon>
    </lineage>
</organism>
<dbReference type="Proteomes" id="UP000694863">
    <property type="component" value="Unplaced"/>
</dbReference>
<name>A0AC55D7G0_ECHTE</name>
<dbReference type="RefSeq" id="XP_045147673.1">
    <property type="nucleotide sequence ID" value="XM_045291738.1"/>
</dbReference>
<protein>
    <submittedName>
        <fullName evidence="2">Eukaryotic translation initiation factor 1-like</fullName>
    </submittedName>
</protein>
<reference evidence="2" key="1">
    <citation type="submission" date="2025-08" db="UniProtKB">
        <authorList>
            <consortium name="RefSeq"/>
        </authorList>
    </citation>
    <scope>IDENTIFICATION</scope>
</reference>
<sequence length="140" mass="15863">MFTIQNFHSIDPFAVASKGDDLMPVGTEDYIHKRIQQCNSRKTLTTVQGIADDYNKKKPVKAFRKIFACNSTMTEHSEYGEVIRLQGEQHQNICQFLIETGPAKDNQLKVHGFSVLVAHRNLSEVFLAINRKIPTSLSQV</sequence>
<accession>A0AC55D7G0</accession>